<dbReference type="InterPro" id="IPR006439">
    <property type="entry name" value="HAD-SF_hydro_IA"/>
</dbReference>
<evidence type="ECO:0000256" key="1">
    <source>
        <dbReference type="ARBA" id="ARBA00001946"/>
    </source>
</evidence>
<dbReference type="InterPro" id="IPR023198">
    <property type="entry name" value="PGP-like_dom2"/>
</dbReference>
<proteinExistence type="predicted"/>
<organism evidence="5 6">
    <name type="scientific">Fervidibacillus albus</name>
    <dbReference type="NCBI Taxonomy" id="2980026"/>
    <lineage>
        <taxon>Bacteria</taxon>
        <taxon>Bacillati</taxon>
        <taxon>Bacillota</taxon>
        <taxon>Bacilli</taxon>
        <taxon>Bacillales</taxon>
        <taxon>Bacillaceae</taxon>
        <taxon>Fervidibacillus</taxon>
    </lineage>
</organism>
<dbReference type="SFLD" id="SFLDG01129">
    <property type="entry name" value="C1.5:_HAD__Beta-PGM__Phosphata"/>
    <property type="match status" value="1"/>
</dbReference>
<reference evidence="5" key="1">
    <citation type="submission" date="2022-09" db="EMBL/GenBank/DDBJ databases">
        <title>Complete Genomes of Fervidibacillus albus and Fervidibacillus halotolerans isolated from tidal flat sediments.</title>
        <authorList>
            <person name="Kwon K.K."/>
            <person name="Yang S.-H."/>
            <person name="Park M.J."/>
            <person name="Oh H.-M."/>
        </authorList>
    </citation>
    <scope>NUCLEOTIDE SEQUENCE</scope>
    <source>
        <strain evidence="5">MEBiC13591</strain>
    </source>
</reference>
<keyword evidence="3 5" id="KW-0378">Hydrolase</keyword>
<evidence type="ECO:0000313" key="5">
    <source>
        <dbReference type="EMBL" id="WAA08571.1"/>
    </source>
</evidence>
<evidence type="ECO:0000313" key="6">
    <source>
        <dbReference type="Proteomes" id="UP001164718"/>
    </source>
</evidence>
<keyword evidence="2" id="KW-0479">Metal-binding</keyword>
<dbReference type="KEGG" id="faf:OE104_07910"/>
<dbReference type="SUPFAM" id="SSF56784">
    <property type="entry name" value="HAD-like"/>
    <property type="match status" value="1"/>
</dbReference>
<dbReference type="Pfam" id="PF00702">
    <property type="entry name" value="Hydrolase"/>
    <property type="match status" value="1"/>
</dbReference>
<gene>
    <name evidence="5" type="ORF">OE104_07910</name>
</gene>
<dbReference type="Proteomes" id="UP001164718">
    <property type="component" value="Chromosome"/>
</dbReference>
<evidence type="ECO:0000256" key="3">
    <source>
        <dbReference type="ARBA" id="ARBA00022801"/>
    </source>
</evidence>
<dbReference type="SFLD" id="SFLDS00003">
    <property type="entry name" value="Haloacid_Dehalogenase"/>
    <property type="match status" value="1"/>
</dbReference>
<dbReference type="Gene3D" id="1.10.150.240">
    <property type="entry name" value="Putative phosphatase, domain 2"/>
    <property type="match status" value="1"/>
</dbReference>
<dbReference type="PANTHER" id="PTHR46470:SF2">
    <property type="entry name" value="GLYCERALDEHYDE 3-PHOSPHATE PHOSPHATASE"/>
    <property type="match status" value="1"/>
</dbReference>
<dbReference type="PANTHER" id="PTHR46470">
    <property type="entry name" value="N-ACYLNEURAMINATE-9-PHOSPHATASE"/>
    <property type="match status" value="1"/>
</dbReference>
<keyword evidence="6" id="KW-1185">Reference proteome</keyword>
<dbReference type="RefSeq" id="WP_275416349.1">
    <property type="nucleotide sequence ID" value="NZ_CP106878.1"/>
</dbReference>
<dbReference type="Gene3D" id="3.40.50.1000">
    <property type="entry name" value="HAD superfamily/HAD-like"/>
    <property type="match status" value="1"/>
</dbReference>
<accession>A0A9E8LS75</accession>
<keyword evidence="4" id="KW-0460">Magnesium</keyword>
<dbReference type="InterPro" id="IPR036412">
    <property type="entry name" value="HAD-like_sf"/>
</dbReference>
<dbReference type="GO" id="GO:0016791">
    <property type="term" value="F:phosphatase activity"/>
    <property type="evidence" value="ECO:0007669"/>
    <property type="project" value="TreeGrafter"/>
</dbReference>
<dbReference type="AlphaFoldDB" id="A0A9E8LS75"/>
<dbReference type="PRINTS" id="PR00413">
    <property type="entry name" value="HADHALOGNASE"/>
</dbReference>
<evidence type="ECO:0000256" key="2">
    <source>
        <dbReference type="ARBA" id="ARBA00022723"/>
    </source>
</evidence>
<protein>
    <submittedName>
        <fullName evidence="5">HAD family hydrolase</fullName>
    </submittedName>
</protein>
<dbReference type="GO" id="GO:0046872">
    <property type="term" value="F:metal ion binding"/>
    <property type="evidence" value="ECO:0007669"/>
    <property type="project" value="UniProtKB-KW"/>
</dbReference>
<dbReference type="InterPro" id="IPR051400">
    <property type="entry name" value="HAD-like_hydrolase"/>
</dbReference>
<dbReference type="EMBL" id="CP106878">
    <property type="protein sequence ID" value="WAA08571.1"/>
    <property type="molecule type" value="Genomic_DNA"/>
</dbReference>
<dbReference type="NCBIfam" id="TIGR01549">
    <property type="entry name" value="HAD-SF-IA-v1"/>
    <property type="match status" value="1"/>
</dbReference>
<comment type="cofactor">
    <cofactor evidence="1">
        <name>Mg(2+)</name>
        <dbReference type="ChEBI" id="CHEBI:18420"/>
    </cofactor>
</comment>
<dbReference type="GO" id="GO:0044281">
    <property type="term" value="P:small molecule metabolic process"/>
    <property type="evidence" value="ECO:0007669"/>
    <property type="project" value="UniProtKB-ARBA"/>
</dbReference>
<name>A0A9E8LS75_9BACI</name>
<sequence length="233" mass="27410">METIIFDVDDTLYDQLRPFQNAFHTVFPELKDAPIEKLYVSSRRHSEKMFEKSERGEISLLELHTYRIMAAFRDFNIDIEYDKAVQFQKVYETEQKKITIFPEMGDLLDLLIEKKKRIAVLTNGPHQHQLMKVNRLGLTRWIPMEHIFVSGAIGSAKPNLETFRFVEKNMQLDKEKTIYIGDSFENDIIGAKRAGWQAIWMNHRKREIQDAPVTPDQIVYSPKELLTYVETNL</sequence>
<dbReference type="InterPro" id="IPR023214">
    <property type="entry name" value="HAD_sf"/>
</dbReference>
<evidence type="ECO:0000256" key="4">
    <source>
        <dbReference type="ARBA" id="ARBA00022842"/>
    </source>
</evidence>